<organism evidence="3 4">
    <name type="scientific">Compostimonas suwonensis</name>
    <dbReference type="NCBI Taxonomy" id="1048394"/>
    <lineage>
        <taxon>Bacteria</taxon>
        <taxon>Bacillati</taxon>
        <taxon>Actinomycetota</taxon>
        <taxon>Actinomycetes</taxon>
        <taxon>Micrococcales</taxon>
        <taxon>Microbacteriaceae</taxon>
        <taxon>Compostimonas</taxon>
    </lineage>
</organism>
<keyword evidence="4" id="KW-1185">Reference proteome</keyword>
<keyword evidence="2" id="KW-0472">Membrane</keyword>
<keyword evidence="2" id="KW-0812">Transmembrane</keyword>
<gene>
    <name evidence="3" type="ORF">CLV54_2977</name>
</gene>
<feature type="region of interest" description="Disordered" evidence="1">
    <location>
        <begin position="254"/>
        <end position="273"/>
    </location>
</feature>
<dbReference type="AlphaFoldDB" id="A0A2M9BCF5"/>
<feature type="compositionally biased region" description="Low complexity" evidence="1">
    <location>
        <begin position="254"/>
        <end position="267"/>
    </location>
</feature>
<protein>
    <submittedName>
        <fullName evidence="3">Uncharacterized protein</fullName>
    </submittedName>
</protein>
<comment type="caution">
    <text evidence="3">The sequence shown here is derived from an EMBL/GenBank/DDBJ whole genome shotgun (WGS) entry which is preliminary data.</text>
</comment>
<evidence type="ECO:0000256" key="2">
    <source>
        <dbReference type="SAM" id="Phobius"/>
    </source>
</evidence>
<feature type="compositionally biased region" description="Pro residues" evidence="1">
    <location>
        <begin position="207"/>
        <end position="222"/>
    </location>
</feature>
<feature type="transmembrane region" description="Helical" evidence="2">
    <location>
        <begin position="237"/>
        <end position="257"/>
    </location>
</feature>
<evidence type="ECO:0000313" key="3">
    <source>
        <dbReference type="EMBL" id="PJJ55630.1"/>
    </source>
</evidence>
<evidence type="ECO:0000313" key="4">
    <source>
        <dbReference type="Proteomes" id="UP000230161"/>
    </source>
</evidence>
<feature type="compositionally biased region" description="Basic and acidic residues" evidence="1">
    <location>
        <begin position="9"/>
        <end position="21"/>
    </location>
</feature>
<proteinExistence type="predicted"/>
<dbReference type="Proteomes" id="UP000230161">
    <property type="component" value="Unassembled WGS sequence"/>
</dbReference>
<dbReference type="OrthoDB" id="5021854at2"/>
<feature type="region of interest" description="Disordered" evidence="1">
    <location>
        <begin position="1"/>
        <end position="21"/>
    </location>
</feature>
<dbReference type="RefSeq" id="WP_157803004.1">
    <property type="nucleotide sequence ID" value="NZ_PGFB01000005.1"/>
</dbReference>
<keyword evidence="2" id="KW-1133">Transmembrane helix</keyword>
<sequence length="273" mass="28161">MSETASSVWREERREERRGERRGWTTGRAALALLCVVVLGAGLSLFSARAYAILVDVPETGVPGHLALQSDPLPAQFLALSPGEPAFWQIGAQLSDAERSSLSLEIRKDGAVVEHPRGLVVTVQRCDEPWVGAECASGAAEVLTATPSDDYASSSPIVDLDGLDAQSGRYLLVELAVEDSAAARADESLMGLTGDLGFGLTAAADSPPGPPTPSGTPAPPQGAPVAPDRLPSMGVDAAALALLALGFGGLALTVGGARRPRSPQAAPAEERRP</sequence>
<reference evidence="3 4" key="1">
    <citation type="submission" date="2017-11" db="EMBL/GenBank/DDBJ databases">
        <title>Genomic Encyclopedia of Archaeal and Bacterial Type Strains, Phase II (KMG-II): From Individual Species to Whole Genera.</title>
        <authorList>
            <person name="Goeker M."/>
        </authorList>
    </citation>
    <scope>NUCLEOTIDE SEQUENCE [LARGE SCALE GENOMIC DNA]</scope>
    <source>
        <strain evidence="3 4">DSM 25625</strain>
    </source>
</reference>
<evidence type="ECO:0000256" key="1">
    <source>
        <dbReference type="SAM" id="MobiDB-lite"/>
    </source>
</evidence>
<dbReference type="EMBL" id="PGFB01000005">
    <property type="protein sequence ID" value="PJJ55630.1"/>
    <property type="molecule type" value="Genomic_DNA"/>
</dbReference>
<accession>A0A2M9BCF5</accession>
<name>A0A2M9BCF5_9MICO</name>
<feature type="region of interest" description="Disordered" evidence="1">
    <location>
        <begin position="200"/>
        <end position="230"/>
    </location>
</feature>